<evidence type="ECO:0000256" key="1">
    <source>
        <dbReference type="SAM" id="Phobius"/>
    </source>
</evidence>
<dbReference type="OrthoDB" id="10039566at2759"/>
<dbReference type="OMA" id="KTCIRNP"/>
<keyword evidence="3" id="KW-1185">Reference proteome</keyword>
<dbReference type="InterPro" id="IPR022185">
    <property type="entry name" value="DUF3712"/>
</dbReference>
<dbReference type="PANTHER" id="PTHR35895:SF1">
    <property type="entry name" value="LIPID-BINDING SERUM GLYCOPROTEIN C-TERMINAL DOMAIN-CONTAINING PROTEIN"/>
    <property type="match status" value="1"/>
</dbReference>
<keyword evidence="1" id="KW-0812">Transmembrane</keyword>
<dbReference type="STRING" id="4781.A0A0P1A619"/>
<dbReference type="RefSeq" id="XP_024572401.1">
    <property type="nucleotide sequence ID" value="XM_024730780.1"/>
</dbReference>
<dbReference type="SUPFAM" id="SSF117070">
    <property type="entry name" value="LEA14-like"/>
    <property type="match status" value="1"/>
</dbReference>
<dbReference type="PANTHER" id="PTHR35895">
    <property type="entry name" value="CHROMOSOME 16, WHOLE GENOME SHOTGUN SEQUENCE"/>
    <property type="match status" value="1"/>
</dbReference>
<accession>A0A0P1A619</accession>
<dbReference type="GeneID" id="36395408"/>
<dbReference type="GO" id="GO:0016020">
    <property type="term" value="C:membrane"/>
    <property type="evidence" value="ECO:0007669"/>
    <property type="project" value="TreeGrafter"/>
</dbReference>
<feature type="transmembrane region" description="Helical" evidence="1">
    <location>
        <begin position="40"/>
        <end position="58"/>
    </location>
</feature>
<dbReference type="Pfam" id="PF12505">
    <property type="entry name" value="DUF3712"/>
    <property type="match status" value="2"/>
</dbReference>
<protein>
    <submittedName>
        <fullName evidence="2">Uncharacterized protein</fullName>
    </submittedName>
</protein>
<proteinExistence type="predicted"/>
<keyword evidence="1" id="KW-0472">Membrane</keyword>
<dbReference type="AlphaFoldDB" id="A0A0P1A619"/>
<evidence type="ECO:0000313" key="2">
    <source>
        <dbReference type="EMBL" id="CEG36032.1"/>
    </source>
</evidence>
<organism evidence="2 3">
    <name type="scientific">Plasmopara halstedii</name>
    <name type="common">Downy mildew of sunflower</name>
    <dbReference type="NCBI Taxonomy" id="4781"/>
    <lineage>
        <taxon>Eukaryota</taxon>
        <taxon>Sar</taxon>
        <taxon>Stramenopiles</taxon>
        <taxon>Oomycota</taxon>
        <taxon>Peronosporomycetes</taxon>
        <taxon>Peronosporales</taxon>
        <taxon>Peronosporaceae</taxon>
        <taxon>Plasmopara</taxon>
    </lineage>
</organism>
<dbReference type="InterPro" id="IPR046368">
    <property type="entry name" value="Tag1"/>
</dbReference>
<keyword evidence="1" id="KW-1133">Transmembrane helix</keyword>
<sequence>MEDELELDERITAQQPLLKVDERDYGIRKRSNKPWYRRRLAAILSSVLLLCGLSYLIVSSQVSRIAAKAINDSVMHIERMDLSRPQLDSITLNLSLSLKAASSFPATVEPTMFTINYDGLHVGTFRAPSMTITYGINHQKFSNSTLSIQDKKAWDRFAGEMLRRNSVKYEISSLLNIHVRLLGGLVTLSALKVPLNKSMTFKGMGGLQDLQIVGVEMQHSTPKQVFATIKTCVRNPSVTTIRPIGALCLQAYYPKLGPETLVAHLTTPADTGLPVADGQASHPYCASLQRIMDMKVGYNLMELHGEMLGNNSNAISELISKYLSNVSAELTVVTCKFQATSVELFNEAMKNLTIKSLLPPQKEPLIEKLYFRGIELHAPEEGKENDIVQLNTDVLVEASSPLGPNSPLNITNVHMNVSLKDADVALGILTTVSVDIINGKLVGRSNISVDCLTELDLADKGDAFGKFVRASIVKDTIVLTLAGEIDVVCSGALGTLKLSRLPLRTTALLNGMNNFQDMTVKRFTLPGTGSASEHEEPLETQIEIRNPSAFKVAIGNLMMDLSLRSPREKFGVLHGKMNLIPGKNHLKMYGHLKPAKNAAGLVSAAVAELFSRYLQGRSSQVAVTITGIQYAGCVWMEKAILGLTVGASFPGVENSFNMIRNINMTQLDVILDEAPPSERNMLTNTRMQVRTDMSAKVKMPTSINMPLKILNLSITLSLENEHGDHLGSLVSDREACEFNQTNDGAFRLNMTHFYSIGFDNYQEVNEMTVFIGNLLTQNTSIMMKLASDIAANEGAFPDVETRMGVLALSKVPVRGEPLIPGMDSFRRPPVQILGVDIQRGSLSSLVMTMNISLQNPSVVQTKLGSLVLDVFSAGAWMGSAKILDFSLQCCGQRTVLSGEFVFNPQTKDLAAAKKFLSNFVCGYFTHGGGQEIAIKGSVNSTSLDLLQPAMKILAIPTVLPTLGDLFPATPTLVTSSLFYIPSLFHLTRIPASLELRNPFSASITITDVDLEIFPCKDQVSDSGVLMCKTYFANSLARFAPASLNPIFIPAKTNSCFSCCQGFQCSERVHLCPRASAGQCLSAEIQSFLNPETIAVIIHSLTGGLLMRVNGTISAMIGDYAMRLFYQQDGLLVKMAKLDMEL</sequence>
<dbReference type="EMBL" id="CCYD01000109">
    <property type="protein sequence ID" value="CEG36032.1"/>
    <property type="molecule type" value="Genomic_DNA"/>
</dbReference>
<evidence type="ECO:0000313" key="3">
    <source>
        <dbReference type="Proteomes" id="UP000054928"/>
    </source>
</evidence>
<reference evidence="3" key="1">
    <citation type="submission" date="2014-09" db="EMBL/GenBank/DDBJ databases">
        <authorList>
            <person name="Sharma Rahul"/>
            <person name="Thines Marco"/>
        </authorList>
    </citation>
    <scope>NUCLEOTIDE SEQUENCE [LARGE SCALE GENOMIC DNA]</scope>
</reference>
<name>A0A0P1A619_PLAHL</name>
<dbReference type="Proteomes" id="UP000054928">
    <property type="component" value="Unassembled WGS sequence"/>
</dbReference>